<dbReference type="AlphaFoldDB" id="A0A075HP91"/>
<dbReference type="InterPro" id="IPR011032">
    <property type="entry name" value="GroES-like_sf"/>
</dbReference>
<accession>A0A075HP91</accession>
<dbReference type="GO" id="GO:0044281">
    <property type="term" value="P:small molecule metabolic process"/>
    <property type="evidence" value="ECO:0007669"/>
    <property type="project" value="UniProtKB-ARBA"/>
</dbReference>
<sequence>MRKVVYPKVGGVDSIRIVEVDDPFPGPGQVTVRIHRAGINFADLMMRQGLYGSNPDYPFTPGYEAAGEVIEVGDGVEDLDLGDRVLAMTGFGGYSEQIALDTERVIRLPDSISFDQAAAIPVTYGTAYHMLVHLGNLSERETVLVHHAAGGVGSAVAQICEAYGASTVIGTASAPKREFVESLGMHFVDSKSEDFVAVCKSMTGGKGVHHAIDPVGGNHLMRSYKALQRGGRLYCFGASAAVKGDRRSMVTALRMWASTPKFDPLKMMRSNKAVFGVHMGLLDDESVFKGHLEALSGMLLKGQIDPVIDSVWRFEQVAEAQKHMHDRKNRGKILLDFS</sequence>
<dbReference type="InterPro" id="IPR052100">
    <property type="entry name" value="SV-ATPase_mito-regulator"/>
</dbReference>
<name>A0A075HP91_9EURY</name>
<evidence type="ECO:0000256" key="1">
    <source>
        <dbReference type="ARBA" id="ARBA00023002"/>
    </source>
</evidence>
<dbReference type="SUPFAM" id="SSF51735">
    <property type="entry name" value="NAD(P)-binding Rossmann-fold domains"/>
    <property type="match status" value="1"/>
</dbReference>
<reference evidence="3" key="1">
    <citation type="journal article" date="2014" name="Genome Biol. Evol.">
        <title>Pangenome evidence for extensive interdomain horizontal transfer affecting lineage core and shell genes in uncultured planktonic thaumarchaeota and euryarchaeota.</title>
        <authorList>
            <person name="Deschamps P."/>
            <person name="Zivanovic Y."/>
            <person name="Moreira D."/>
            <person name="Rodriguez-Valera F."/>
            <person name="Lopez-Garcia P."/>
        </authorList>
    </citation>
    <scope>NUCLEOTIDE SEQUENCE</scope>
</reference>
<keyword evidence="1" id="KW-0560">Oxidoreductase</keyword>
<dbReference type="EMBL" id="KF901036">
    <property type="protein sequence ID" value="AIF15773.1"/>
    <property type="molecule type" value="Genomic_DNA"/>
</dbReference>
<feature type="domain" description="Enoyl reductase (ER)" evidence="2">
    <location>
        <begin position="10"/>
        <end position="335"/>
    </location>
</feature>
<evidence type="ECO:0000313" key="3">
    <source>
        <dbReference type="EMBL" id="AIF15773.1"/>
    </source>
</evidence>
<dbReference type="InterPro" id="IPR013154">
    <property type="entry name" value="ADH-like_N"/>
</dbReference>
<organism evidence="3">
    <name type="scientific">uncultured marine group II/III euryarchaeote KM3_71_E02</name>
    <dbReference type="NCBI Taxonomy" id="1456494"/>
    <lineage>
        <taxon>Archaea</taxon>
        <taxon>Methanobacteriati</taxon>
        <taxon>Methanobacteriota</taxon>
        <taxon>environmental samples</taxon>
    </lineage>
</organism>
<protein>
    <submittedName>
        <fullName evidence="3">Putative NADPH:quinone reductase</fullName>
    </submittedName>
</protein>
<dbReference type="InterPro" id="IPR036291">
    <property type="entry name" value="NAD(P)-bd_dom_sf"/>
</dbReference>
<proteinExistence type="predicted"/>
<dbReference type="GO" id="GO:0030554">
    <property type="term" value="F:adenyl nucleotide binding"/>
    <property type="evidence" value="ECO:0007669"/>
    <property type="project" value="UniProtKB-ARBA"/>
</dbReference>
<dbReference type="Pfam" id="PF08240">
    <property type="entry name" value="ADH_N"/>
    <property type="match status" value="1"/>
</dbReference>
<evidence type="ECO:0000259" key="2">
    <source>
        <dbReference type="SMART" id="SM00829"/>
    </source>
</evidence>
<dbReference type="Gene3D" id="3.90.180.10">
    <property type="entry name" value="Medium-chain alcohol dehydrogenases, catalytic domain"/>
    <property type="match status" value="1"/>
</dbReference>
<dbReference type="Gene3D" id="3.40.50.720">
    <property type="entry name" value="NAD(P)-binding Rossmann-like Domain"/>
    <property type="match status" value="1"/>
</dbReference>
<dbReference type="PANTHER" id="PTHR44054">
    <property type="entry name" value="SYNAPTIC VESICLE MEMBRANE PROTEIN VAT-1 HOMOLOG-LIKE"/>
    <property type="match status" value="1"/>
</dbReference>
<dbReference type="SUPFAM" id="SSF50129">
    <property type="entry name" value="GroES-like"/>
    <property type="match status" value="1"/>
</dbReference>
<dbReference type="PANTHER" id="PTHR44054:SF1">
    <property type="entry name" value="SYNAPTIC VESICLE MEMBRANE PROTEIN VAT-1 HOMOLOG"/>
    <property type="match status" value="1"/>
</dbReference>
<dbReference type="Pfam" id="PF00107">
    <property type="entry name" value="ADH_zinc_N"/>
    <property type="match status" value="1"/>
</dbReference>
<dbReference type="InterPro" id="IPR013149">
    <property type="entry name" value="ADH-like_C"/>
</dbReference>
<dbReference type="SMART" id="SM00829">
    <property type="entry name" value="PKS_ER"/>
    <property type="match status" value="1"/>
</dbReference>
<dbReference type="GO" id="GO:0016616">
    <property type="term" value="F:oxidoreductase activity, acting on the CH-OH group of donors, NAD or NADP as acceptor"/>
    <property type="evidence" value="ECO:0007669"/>
    <property type="project" value="UniProtKB-ARBA"/>
</dbReference>
<dbReference type="InterPro" id="IPR020843">
    <property type="entry name" value="ER"/>
</dbReference>
<dbReference type="GO" id="GO:0043168">
    <property type="term" value="F:anion binding"/>
    <property type="evidence" value="ECO:0007669"/>
    <property type="project" value="UniProtKB-ARBA"/>
</dbReference>